<evidence type="ECO:0000313" key="4">
    <source>
        <dbReference type="Proteomes" id="UP000076871"/>
    </source>
</evidence>
<sequence>MLTVCEHSINRERLNLEVSASFCHQRSQLEGTCSNIVSLTASLFSSVSDKNLVMFDSRVLLPTTASTKTTQAVNAFATILSAEQYWTAPLLAAQTHLSALVMHETGIAELSQMEEER</sequence>
<proteinExistence type="predicted"/>
<name>A0A165AS12_9APHY</name>
<evidence type="ECO:0000313" key="2">
    <source>
        <dbReference type="EMBL" id="KZS99548.1"/>
    </source>
</evidence>
<dbReference type="Proteomes" id="UP000076871">
    <property type="component" value="Unassembled WGS sequence"/>
</dbReference>
<dbReference type="GeneID" id="63827407"/>
<dbReference type="EMBL" id="KV427791">
    <property type="protein sequence ID" value="KZS99548.1"/>
    <property type="molecule type" value="Genomic_DNA"/>
</dbReference>
<reference evidence="1 4" key="1">
    <citation type="journal article" date="2016" name="Mol. Biol. Evol.">
        <title>Comparative Genomics of Early-Diverging Mushroom-Forming Fungi Provides Insights into the Origins of Lignocellulose Decay Capabilities.</title>
        <authorList>
            <person name="Nagy L.G."/>
            <person name="Riley R."/>
            <person name="Tritt A."/>
            <person name="Adam C."/>
            <person name="Daum C."/>
            <person name="Floudas D."/>
            <person name="Sun H."/>
            <person name="Yadav J.S."/>
            <person name="Pangilinan J."/>
            <person name="Larsson K.H."/>
            <person name="Matsuura K."/>
            <person name="Barry K."/>
            <person name="Labutti K."/>
            <person name="Kuo R."/>
            <person name="Ohm R.A."/>
            <person name="Bhattacharya S.S."/>
            <person name="Shirouzu T."/>
            <person name="Yoshinaga Y."/>
            <person name="Martin F.M."/>
            <person name="Grigoriev I.V."/>
            <person name="Hibbett D.S."/>
        </authorList>
    </citation>
    <scope>NUCLEOTIDE SEQUENCE [LARGE SCALE GENOMIC DNA]</scope>
    <source>
        <strain evidence="1 4">93-53</strain>
    </source>
</reference>
<dbReference type="EMBL" id="KV427765">
    <property type="protein sequence ID" value="KZS99595.1"/>
    <property type="molecule type" value="Genomic_DNA"/>
</dbReference>
<keyword evidence="4" id="KW-1185">Reference proteome</keyword>
<dbReference type="RefSeq" id="XP_040757336.1">
    <property type="nucleotide sequence ID" value="XM_040910378.1"/>
</dbReference>
<gene>
    <name evidence="3" type="ORF">LAESUDRAFT_733051</name>
    <name evidence="2" type="ORF">LAESUDRAFT_733072</name>
    <name evidence="1" type="ORF">LAESUDRAFT_733077</name>
</gene>
<organism evidence="1 4">
    <name type="scientific">Laetiporus sulphureus 93-53</name>
    <dbReference type="NCBI Taxonomy" id="1314785"/>
    <lineage>
        <taxon>Eukaryota</taxon>
        <taxon>Fungi</taxon>
        <taxon>Dikarya</taxon>
        <taxon>Basidiomycota</taxon>
        <taxon>Agaricomycotina</taxon>
        <taxon>Agaricomycetes</taxon>
        <taxon>Polyporales</taxon>
        <taxon>Laetiporus</taxon>
    </lineage>
</organism>
<dbReference type="AlphaFoldDB" id="A0A165AS12"/>
<accession>A0A165AS12</accession>
<evidence type="ECO:0000313" key="3">
    <source>
        <dbReference type="EMBL" id="KZS99595.1"/>
    </source>
</evidence>
<protein>
    <submittedName>
        <fullName evidence="1">Uncharacterized protein</fullName>
    </submittedName>
</protein>
<dbReference type="EMBL" id="KV427792">
    <property type="protein sequence ID" value="KZS99547.1"/>
    <property type="molecule type" value="Genomic_DNA"/>
</dbReference>
<evidence type="ECO:0000313" key="1">
    <source>
        <dbReference type="EMBL" id="KZS99547.1"/>
    </source>
</evidence>